<evidence type="ECO:0000313" key="2">
    <source>
        <dbReference type="Proteomes" id="UP000677803"/>
    </source>
</evidence>
<accession>A0A8S4B7D8</accession>
<dbReference type="EMBL" id="CAJRST010012224">
    <property type="protein sequence ID" value="CAG5928064.1"/>
    <property type="molecule type" value="Genomic_DNA"/>
</dbReference>
<protein>
    <submittedName>
        <fullName evidence="1">(Atlantic silverside) hypothetical protein</fullName>
    </submittedName>
</protein>
<name>A0A8S4B7D8_9TELE</name>
<proteinExistence type="predicted"/>
<dbReference type="Proteomes" id="UP000677803">
    <property type="component" value="Unassembled WGS sequence"/>
</dbReference>
<organism evidence="1 2">
    <name type="scientific">Menidia menidia</name>
    <name type="common">Atlantic silverside</name>
    <dbReference type="NCBI Taxonomy" id="238744"/>
    <lineage>
        <taxon>Eukaryota</taxon>
        <taxon>Metazoa</taxon>
        <taxon>Chordata</taxon>
        <taxon>Craniata</taxon>
        <taxon>Vertebrata</taxon>
        <taxon>Euteleostomi</taxon>
        <taxon>Actinopterygii</taxon>
        <taxon>Neopterygii</taxon>
        <taxon>Teleostei</taxon>
        <taxon>Neoteleostei</taxon>
        <taxon>Acanthomorphata</taxon>
        <taxon>Ovalentaria</taxon>
        <taxon>Atherinomorphae</taxon>
        <taxon>Atheriniformes</taxon>
        <taxon>Atherinopsidae</taxon>
        <taxon>Menidiinae</taxon>
        <taxon>Menidia</taxon>
    </lineage>
</organism>
<gene>
    <name evidence="1" type="ORF">MMEN_LOCUS11734</name>
</gene>
<sequence length="59" mass="6751">MDILKSLGHPEEIFNLFKFKMGGCRAVMPKLDYKMSSAAVPCMYQQVSAKRNFIHLCLL</sequence>
<dbReference type="OrthoDB" id="10521350at2759"/>
<keyword evidence="2" id="KW-1185">Reference proteome</keyword>
<evidence type="ECO:0000313" key="1">
    <source>
        <dbReference type="EMBL" id="CAG5928064.1"/>
    </source>
</evidence>
<dbReference type="AlphaFoldDB" id="A0A8S4B7D8"/>
<comment type="caution">
    <text evidence="1">The sequence shown here is derived from an EMBL/GenBank/DDBJ whole genome shotgun (WGS) entry which is preliminary data.</text>
</comment>
<reference evidence="1" key="1">
    <citation type="submission" date="2021-05" db="EMBL/GenBank/DDBJ databases">
        <authorList>
            <person name="Tigano A."/>
        </authorList>
    </citation>
    <scope>NUCLEOTIDE SEQUENCE</scope>
</reference>